<accession>A0ACC1RFA9</accession>
<name>A0ACC1RFA9_9HYPO</name>
<sequence length="85" mass="9104">MAHYINKLKDQRVLVVGGSTGIGFAVAEAALEHGADVIVSSSNQTKIDNAVQKLEKHIEAAQLPLRKVSGKACDLSKPEILEESH</sequence>
<reference evidence="1" key="1">
    <citation type="submission" date="2022-08" db="EMBL/GenBank/DDBJ databases">
        <title>Genome Sequence of Fusarium decemcellulare.</title>
        <authorList>
            <person name="Buettner E."/>
        </authorList>
    </citation>
    <scope>NUCLEOTIDE SEQUENCE</scope>
    <source>
        <strain evidence="1">Babe19</strain>
    </source>
</reference>
<keyword evidence="2" id="KW-1185">Reference proteome</keyword>
<proteinExistence type="predicted"/>
<evidence type="ECO:0000313" key="1">
    <source>
        <dbReference type="EMBL" id="KAJ3512679.1"/>
    </source>
</evidence>
<dbReference type="Proteomes" id="UP001148629">
    <property type="component" value="Unassembled WGS sequence"/>
</dbReference>
<protein>
    <submittedName>
        <fullName evidence="1">Uncharacterized protein</fullName>
    </submittedName>
</protein>
<organism evidence="1 2">
    <name type="scientific">Fusarium decemcellulare</name>
    <dbReference type="NCBI Taxonomy" id="57161"/>
    <lineage>
        <taxon>Eukaryota</taxon>
        <taxon>Fungi</taxon>
        <taxon>Dikarya</taxon>
        <taxon>Ascomycota</taxon>
        <taxon>Pezizomycotina</taxon>
        <taxon>Sordariomycetes</taxon>
        <taxon>Hypocreomycetidae</taxon>
        <taxon>Hypocreales</taxon>
        <taxon>Nectriaceae</taxon>
        <taxon>Fusarium</taxon>
        <taxon>Fusarium decemcellulare species complex</taxon>
    </lineage>
</organism>
<comment type="caution">
    <text evidence="1">The sequence shown here is derived from an EMBL/GenBank/DDBJ whole genome shotgun (WGS) entry which is preliminary data.</text>
</comment>
<evidence type="ECO:0000313" key="2">
    <source>
        <dbReference type="Proteomes" id="UP001148629"/>
    </source>
</evidence>
<dbReference type="EMBL" id="JANRMS010004011">
    <property type="protein sequence ID" value="KAJ3512679.1"/>
    <property type="molecule type" value="Genomic_DNA"/>
</dbReference>
<gene>
    <name evidence="1" type="ORF">NM208_g15291</name>
</gene>